<feature type="binding site" evidence="3">
    <location>
        <position position="369"/>
    </location>
    <ligand>
        <name>Zn(2+)</name>
        <dbReference type="ChEBI" id="CHEBI:29105"/>
        <label>2</label>
    </ligand>
</feature>
<feature type="binding site" evidence="3">
    <location>
        <position position="332"/>
    </location>
    <ligand>
        <name>Zn(2+)</name>
        <dbReference type="ChEBI" id="CHEBI:29105"/>
        <label>2</label>
    </ligand>
</feature>
<dbReference type="GO" id="GO:0046872">
    <property type="term" value="F:metal ion binding"/>
    <property type="evidence" value="ECO:0007669"/>
    <property type="project" value="UniProtKB-KW"/>
</dbReference>
<feature type="binding site" evidence="3">
    <location>
        <position position="323"/>
    </location>
    <ligand>
        <name>Mg(2+)</name>
        <dbReference type="ChEBI" id="CHEBI:18420"/>
    </ligand>
</feature>
<feature type="signal peptide" evidence="5">
    <location>
        <begin position="1"/>
        <end position="21"/>
    </location>
</feature>
<gene>
    <name evidence="6" type="ORF">PH603_11055</name>
</gene>
<evidence type="ECO:0000256" key="3">
    <source>
        <dbReference type="PIRSR" id="PIRSR601952-2"/>
    </source>
</evidence>
<dbReference type="Proteomes" id="UP001217500">
    <property type="component" value="Chromosome"/>
</dbReference>
<dbReference type="SUPFAM" id="SSF53649">
    <property type="entry name" value="Alkaline phosphatase-like"/>
    <property type="match status" value="1"/>
</dbReference>
<comment type="cofactor">
    <cofactor evidence="3">
        <name>Mg(2+)</name>
        <dbReference type="ChEBI" id="CHEBI:18420"/>
    </cofactor>
    <text evidence="3">Binds 1 Mg(2+) ion.</text>
</comment>
<dbReference type="KEGG" id="gso:PH603_11055"/>
<name>A0AAE9XLI1_9PROT</name>
<evidence type="ECO:0000256" key="5">
    <source>
        <dbReference type="SAM" id="SignalP"/>
    </source>
</evidence>
<feature type="binding site" evidence="3">
    <location>
        <position position="65"/>
    </location>
    <ligand>
        <name>Zn(2+)</name>
        <dbReference type="ChEBI" id="CHEBI:29105"/>
        <label>2</label>
    </ligand>
</feature>
<feature type="binding site" evidence="3">
    <location>
        <position position="65"/>
    </location>
    <ligand>
        <name>Mg(2+)</name>
        <dbReference type="ChEBI" id="CHEBI:18420"/>
    </ligand>
</feature>
<dbReference type="Pfam" id="PF00245">
    <property type="entry name" value="Alk_phosphatase"/>
    <property type="match status" value="1"/>
</dbReference>
<feature type="binding site" evidence="3">
    <location>
        <position position="178"/>
    </location>
    <ligand>
        <name>Mg(2+)</name>
        <dbReference type="ChEBI" id="CHEBI:18420"/>
    </ligand>
</feature>
<evidence type="ECO:0000313" key="6">
    <source>
        <dbReference type="EMBL" id="WCL53078.1"/>
    </source>
</evidence>
<dbReference type="RefSeq" id="WP_289502590.1">
    <property type="nucleotide sequence ID" value="NZ_CP116805.1"/>
</dbReference>
<dbReference type="InterPro" id="IPR017850">
    <property type="entry name" value="Alkaline_phosphatase_core_sf"/>
</dbReference>
<comment type="similarity">
    <text evidence="4">Belongs to the alkaline phosphatase family.</text>
</comment>
<keyword evidence="3" id="KW-0460">Magnesium</keyword>
<keyword evidence="3" id="KW-0479">Metal-binding</keyword>
<feature type="active site" description="Phosphoserine intermediate" evidence="2">
    <location>
        <position position="115"/>
    </location>
</feature>
<dbReference type="PANTHER" id="PTHR11596:SF5">
    <property type="entry name" value="ALKALINE PHOSPHATASE"/>
    <property type="match status" value="1"/>
</dbReference>
<sequence length="487" mass="51962">MPKSRNWLAGVALLAVSTAVAATDSPKGDGTADEWYKAGADAIAERAAAPINKGRAKNVILFVGDGMGISTITAGRILEGQMRGDPGEENKLSFEKFPYTALVKTYNVDAQVPDSAGTASALNTGIKTRIGAINTLPGQEIGVCKGSLEGAPKTLAMYAEEAGLSTGIVTTTRLSHATPAAVYAHAAERDWEADANLPDEAKANGCPDIAVQMVGSLGGNGLEVALGGGRRNYVPEAKGGRRLDGRDLTEEWVKDRADARFVTSLEELKSVDPAKTKHLLGFFNDSDMNFEADRTTEPSLADMTEAAIRQLSTNKKGYYLMVEGARIDHAHHGGNAYRALHDVVALSAAVKRASELVDLKDTLILVTADHSHVFTIAGYPSRGNPIFGLSEFHGEPDLDEEGRPYTTLGYYTGPGAVQGDRPTLTPEEVLNPNFRQQALVHTRSETHGGEDVALFAAGPRSYLASGSLEQNAVFHLMRYALDLKAKR</sequence>
<dbReference type="EMBL" id="CP116805">
    <property type="protein sequence ID" value="WCL53078.1"/>
    <property type="molecule type" value="Genomic_DNA"/>
</dbReference>
<evidence type="ECO:0000256" key="4">
    <source>
        <dbReference type="RuleBase" id="RU003946"/>
    </source>
</evidence>
<keyword evidence="7" id="KW-1185">Reference proteome</keyword>
<feature type="binding site" evidence="3">
    <location>
        <position position="447"/>
    </location>
    <ligand>
        <name>Zn(2+)</name>
        <dbReference type="ChEBI" id="CHEBI:29105"/>
        <label>2</label>
    </ligand>
</feature>
<feature type="chain" id="PRO_5041948143" evidence="5">
    <location>
        <begin position="22"/>
        <end position="487"/>
    </location>
</feature>
<reference evidence="6" key="1">
    <citation type="submission" date="2023-01" db="EMBL/GenBank/DDBJ databases">
        <title>The genome sequence of Kordiimonadaceae bacterium 6D33.</title>
        <authorList>
            <person name="Liu Y."/>
        </authorList>
    </citation>
    <scope>NUCLEOTIDE SEQUENCE</scope>
    <source>
        <strain evidence="6">6D33</strain>
    </source>
</reference>
<feature type="binding site" evidence="3">
    <location>
        <position position="328"/>
    </location>
    <ligand>
        <name>Zn(2+)</name>
        <dbReference type="ChEBI" id="CHEBI:29105"/>
        <label>2</label>
    </ligand>
</feature>
<dbReference type="CDD" id="cd16012">
    <property type="entry name" value="ALP"/>
    <property type="match status" value="1"/>
</dbReference>
<protein>
    <submittedName>
        <fullName evidence="6">Alkaline phosphatase</fullName>
    </submittedName>
</protein>
<dbReference type="AlphaFoldDB" id="A0AAE9XLI1"/>
<dbReference type="Gene3D" id="3.40.720.10">
    <property type="entry name" value="Alkaline Phosphatase, subunit A"/>
    <property type="match status" value="1"/>
</dbReference>
<evidence type="ECO:0000256" key="2">
    <source>
        <dbReference type="PIRSR" id="PIRSR601952-1"/>
    </source>
</evidence>
<evidence type="ECO:0000256" key="1">
    <source>
        <dbReference type="ARBA" id="ARBA00022553"/>
    </source>
</evidence>
<organism evidence="6 7">
    <name type="scientific">Gimibacter soli</name>
    <dbReference type="NCBI Taxonomy" id="3024400"/>
    <lineage>
        <taxon>Bacteria</taxon>
        <taxon>Pseudomonadati</taxon>
        <taxon>Pseudomonadota</taxon>
        <taxon>Alphaproteobacteria</taxon>
        <taxon>Kordiimonadales</taxon>
        <taxon>Temperatibacteraceae</taxon>
        <taxon>Gimibacter</taxon>
    </lineage>
</organism>
<keyword evidence="1" id="KW-0597">Phosphoprotein</keyword>
<dbReference type="GO" id="GO:0004035">
    <property type="term" value="F:alkaline phosphatase activity"/>
    <property type="evidence" value="ECO:0007669"/>
    <property type="project" value="TreeGrafter"/>
</dbReference>
<dbReference type="SMART" id="SM00098">
    <property type="entry name" value="alkPPc"/>
    <property type="match status" value="1"/>
</dbReference>
<comment type="cofactor">
    <cofactor evidence="3">
        <name>Zn(2+)</name>
        <dbReference type="ChEBI" id="CHEBI:29105"/>
    </cofactor>
    <text evidence="3">Binds 2 Zn(2+) ions.</text>
</comment>
<keyword evidence="5" id="KW-0732">Signal</keyword>
<keyword evidence="3" id="KW-0862">Zinc</keyword>
<dbReference type="PANTHER" id="PTHR11596">
    <property type="entry name" value="ALKALINE PHOSPHATASE"/>
    <property type="match status" value="1"/>
</dbReference>
<dbReference type="PRINTS" id="PR00113">
    <property type="entry name" value="ALKPHPHTASE"/>
</dbReference>
<evidence type="ECO:0000313" key="7">
    <source>
        <dbReference type="Proteomes" id="UP001217500"/>
    </source>
</evidence>
<accession>A0AAE9XLI1</accession>
<dbReference type="InterPro" id="IPR001952">
    <property type="entry name" value="Alkaline_phosphatase"/>
</dbReference>
<feature type="binding site" evidence="3">
    <location>
        <position position="176"/>
    </location>
    <ligand>
        <name>Mg(2+)</name>
        <dbReference type="ChEBI" id="CHEBI:18420"/>
    </ligand>
</feature>
<feature type="binding site" evidence="3">
    <location>
        <position position="370"/>
    </location>
    <ligand>
        <name>Zn(2+)</name>
        <dbReference type="ChEBI" id="CHEBI:29105"/>
        <label>2</label>
    </ligand>
</feature>
<proteinExistence type="inferred from homology"/>